<keyword evidence="2" id="KW-1185">Reference proteome</keyword>
<organism evidence="1 2">
    <name type="scientific">Solanum commersonii</name>
    <name type="common">Commerson's wild potato</name>
    <name type="synonym">Commerson's nightshade</name>
    <dbReference type="NCBI Taxonomy" id="4109"/>
    <lineage>
        <taxon>Eukaryota</taxon>
        <taxon>Viridiplantae</taxon>
        <taxon>Streptophyta</taxon>
        <taxon>Embryophyta</taxon>
        <taxon>Tracheophyta</taxon>
        <taxon>Spermatophyta</taxon>
        <taxon>Magnoliopsida</taxon>
        <taxon>eudicotyledons</taxon>
        <taxon>Gunneridae</taxon>
        <taxon>Pentapetalae</taxon>
        <taxon>asterids</taxon>
        <taxon>lamiids</taxon>
        <taxon>Solanales</taxon>
        <taxon>Solanaceae</taxon>
        <taxon>Solanoideae</taxon>
        <taxon>Solaneae</taxon>
        <taxon>Solanum</taxon>
    </lineage>
</organism>
<accession>A0A9J5Y5R4</accession>
<dbReference type="Gene3D" id="3.40.50.2000">
    <property type="entry name" value="Glycogen Phosphorylase B"/>
    <property type="match status" value="1"/>
</dbReference>
<reference evidence="1 2" key="1">
    <citation type="submission" date="2020-09" db="EMBL/GenBank/DDBJ databases">
        <title>De no assembly of potato wild relative species, Solanum commersonii.</title>
        <authorList>
            <person name="Cho K."/>
        </authorList>
    </citation>
    <scope>NUCLEOTIDE SEQUENCE [LARGE SCALE GENOMIC DNA]</scope>
    <source>
        <strain evidence="1">LZ3.2</strain>
        <tissue evidence="1">Leaf</tissue>
    </source>
</reference>
<name>A0A9J5Y5R4_SOLCO</name>
<evidence type="ECO:0000313" key="1">
    <source>
        <dbReference type="EMBL" id="KAG5595721.1"/>
    </source>
</evidence>
<proteinExistence type="predicted"/>
<evidence type="ECO:0000313" key="2">
    <source>
        <dbReference type="Proteomes" id="UP000824120"/>
    </source>
</evidence>
<dbReference type="Proteomes" id="UP000824120">
    <property type="component" value="Chromosome 7"/>
</dbReference>
<comment type="caution">
    <text evidence="1">The sequence shown here is derived from an EMBL/GenBank/DDBJ whole genome shotgun (WGS) entry which is preliminary data.</text>
</comment>
<dbReference type="SUPFAM" id="SSF53756">
    <property type="entry name" value="UDP-Glycosyltransferase/glycogen phosphorylase"/>
    <property type="match status" value="1"/>
</dbReference>
<dbReference type="EMBL" id="JACXVP010000007">
    <property type="protein sequence ID" value="KAG5595721.1"/>
    <property type="molecule type" value="Genomic_DNA"/>
</dbReference>
<dbReference type="AlphaFoldDB" id="A0A9J5Y5R4"/>
<sequence length="127" mass="14443">MPLKPYYGVVMGFIEILLLQKPIEYLIVEIRPYFIVSDGCLTWTMDLAEQLKIPILMFYPHNLMFCYVGHCLNVYTPHEKSISSTPKDFGQSRANEAFPTHCERYLGISCSSNANADMTLVCGEVLP</sequence>
<gene>
    <name evidence="1" type="ORF">H5410_036953</name>
</gene>
<protein>
    <submittedName>
        <fullName evidence="1">Uncharacterized protein</fullName>
    </submittedName>
</protein>